<organism evidence="1 2">
    <name type="scientific">Roseococcus pinisoli</name>
    <dbReference type="NCBI Taxonomy" id="2835040"/>
    <lineage>
        <taxon>Bacteria</taxon>
        <taxon>Pseudomonadati</taxon>
        <taxon>Pseudomonadota</taxon>
        <taxon>Alphaproteobacteria</taxon>
        <taxon>Acetobacterales</taxon>
        <taxon>Roseomonadaceae</taxon>
        <taxon>Roseococcus</taxon>
    </lineage>
</organism>
<name>A0ABS5QBA0_9PROT</name>
<proteinExistence type="predicted"/>
<evidence type="ECO:0000313" key="1">
    <source>
        <dbReference type="EMBL" id="MBS7809853.1"/>
    </source>
</evidence>
<gene>
    <name evidence="1" type="ORF">KHU32_02815</name>
</gene>
<dbReference type="Pfam" id="PF10009">
    <property type="entry name" value="DUF2252"/>
    <property type="match status" value="1"/>
</dbReference>
<accession>A0ABS5QBA0</accession>
<keyword evidence="2" id="KW-1185">Reference proteome</keyword>
<dbReference type="RefSeq" id="WP_213668514.1">
    <property type="nucleotide sequence ID" value="NZ_JAHCDA010000001.1"/>
</dbReference>
<comment type="caution">
    <text evidence="1">The sequence shown here is derived from an EMBL/GenBank/DDBJ whole genome shotgun (WGS) entry which is preliminary data.</text>
</comment>
<dbReference type="Proteomes" id="UP000766336">
    <property type="component" value="Unassembled WGS sequence"/>
</dbReference>
<dbReference type="SUPFAM" id="SSF56112">
    <property type="entry name" value="Protein kinase-like (PK-like)"/>
    <property type="match status" value="1"/>
</dbReference>
<dbReference type="PANTHER" id="PTHR39441:SF1">
    <property type="entry name" value="DUF2252 DOMAIN-CONTAINING PROTEIN"/>
    <property type="match status" value="1"/>
</dbReference>
<dbReference type="InterPro" id="IPR011009">
    <property type="entry name" value="Kinase-like_dom_sf"/>
</dbReference>
<sequence>MRPFAESNAAYEAWMREWIDVVQAQLDTKHRKMAESPFAFLRATCFRFAETLPELVPDLLKVTQVPSVGDAHLENFGTWRDDEGRLVWGVNDLDEAAELPWTVDLLRLAASALLSEAPAPAHEVVEALLQGYHERLGQPQPFVLEAGDDSLWAAGNIPLAARQKFWAKLRKLAYEGEDPPSDFLAALKDALPKGATDIAFAPRQAGLGSLGRPRFVAMANWRGGPVAREAKSRLPSAYLYARMPHSRLADPVALATAPHRAPDPWFQATEKLVLRRLAPDSQKIEAGGEVSLNRLLKAMGGEIANIHAEGDAPTIKAEEKALGTGWLAEGARRLADQVRKDLKSFAPPP</sequence>
<dbReference type="InterPro" id="IPR018721">
    <property type="entry name" value="DUF2252"/>
</dbReference>
<protein>
    <submittedName>
        <fullName evidence="1">DUF2252 family protein</fullName>
    </submittedName>
</protein>
<dbReference type="PANTHER" id="PTHR39441">
    <property type="entry name" value="DUF2252 DOMAIN-CONTAINING PROTEIN"/>
    <property type="match status" value="1"/>
</dbReference>
<dbReference type="EMBL" id="JAHCDA010000001">
    <property type="protein sequence ID" value="MBS7809853.1"/>
    <property type="molecule type" value="Genomic_DNA"/>
</dbReference>
<evidence type="ECO:0000313" key="2">
    <source>
        <dbReference type="Proteomes" id="UP000766336"/>
    </source>
</evidence>
<reference evidence="1 2" key="1">
    <citation type="submission" date="2021-05" db="EMBL/GenBank/DDBJ databases">
        <title>Roseococcus sp. XZZS9, whole genome shotgun sequencing project.</title>
        <authorList>
            <person name="Zhao G."/>
            <person name="Shen L."/>
        </authorList>
    </citation>
    <scope>NUCLEOTIDE SEQUENCE [LARGE SCALE GENOMIC DNA]</scope>
    <source>
        <strain evidence="1 2">XZZS9</strain>
    </source>
</reference>